<dbReference type="EMBL" id="CAJPIN010046776">
    <property type="protein sequence ID" value="CAG2065778.1"/>
    <property type="molecule type" value="Genomic_DNA"/>
</dbReference>
<sequence>MKVKLIVILALDHAATEVAPLSLSLSRQKWNFPTLVNNVPLMVVNNSTSFHSPVPTHRYHTCKDNSKGRRKEDRMKVLEARRQFAVAKEEADKQVEATLSKARQKSGSVSKTALKVQLMRIKGKAVGPKTIPASERVYFMAHPPASLKRPGKAVFVAKQWHLGRVLDV</sequence>
<feature type="non-terminal residue" evidence="1">
    <location>
        <position position="168"/>
    </location>
</feature>
<keyword evidence="2" id="KW-1185">Reference proteome</keyword>
<evidence type="ECO:0000313" key="2">
    <source>
        <dbReference type="Proteomes" id="UP001153148"/>
    </source>
</evidence>
<evidence type="ECO:0000313" key="1">
    <source>
        <dbReference type="EMBL" id="CAG2065778.1"/>
    </source>
</evidence>
<comment type="caution">
    <text evidence="1">The sequence shown here is derived from an EMBL/GenBank/DDBJ whole genome shotgun (WGS) entry which is preliminary data.</text>
</comment>
<dbReference type="Proteomes" id="UP001153148">
    <property type="component" value="Unassembled WGS sequence"/>
</dbReference>
<proteinExistence type="predicted"/>
<name>A0ABN7PDA5_TIMPD</name>
<reference evidence="1" key="1">
    <citation type="submission" date="2021-03" db="EMBL/GenBank/DDBJ databases">
        <authorList>
            <person name="Tran Van P."/>
        </authorList>
    </citation>
    <scope>NUCLEOTIDE SEQUENCE</scope>
</reference>
<protein>
    <submittedName>
        <fullName evidence="1">Uncharacterized protein</fullName>
    </submittedName>
</protein>
<gene>
    <name evidence="1" type="ORF">TPAB3V08_LOCUS12721</name>
</gene>
<accession>A0ABN7PDA5</accession>
<organism evidence="1 2">
    <name type="scientific">Timema podura</name>
    <name type="common">Walking stick</name>
    <dbReference type="NCBI Taxonomy" id="61482"/>
    <lineage>
        <taxon>Eukaryota</taxon>
        <taxon>Metazoa</taxon>
        <taxon>Ecdysozoa</taxon>
        <taxon>Arthropoda</taxon>
        <taxon>Hexapoda</taxon>
        <taxon>Insecta</taxon>
        <taxon>Pterygota</taxon>
        <taxon>Neoptera</taxon>
        <taxon>Polyneoptera</taxon>
        <taxon>Phasmatodea</taxon>
        <taxon>Timematodea</taxon>
        <taxon>Timematoidea</taxon>
        <taxon>Timematidae</taxon>
        <taxon>Timema</taxon>
    </lineage>
</organism>